<organism evidence="4 5">
    <name type="scientific">Periconia macrospinosa</name>
    <dbReference type="NCBI Taxonomy" id="97972"/>
    <lineage>
        <taxon>Eukaryota</taxon>
        <taxon>Fungi</taxon>
        <taxon>Dikarya</taxon>
        <taxon>Ascomycota</taxon>
        <taxon>Pezizomycotina</taxon>
        <taxon>Dothideomycetes</taxon>
        <taxon>Pleosporomycetidae</taxon>
        <taxon>Pleosporales</taxon>
        <taxon>Massarineae</taxon>
        <taxon>Periconiaceae</taxon>
        <taxon>Periconia</taxon>
    </lineage>
</organism>
<evidence type="ECO:0000256" key="1">
    <source>
        <dbReference type="ARBA" id="ARBA00022737"/>
    </source>
</evidence>
<dbReference type="OrthoDB" id="341259at2759"/>
<evidence type="ECO:0000313" key="4">
    <source>
        <dbReference type="EMBL" id="PVH90997.1"/>
    </source>
</evidence>
<keyword evidence="5" id="KW-1185">Reference proteome</keyword>
<dbReference type="SMART" id="SM00248">
    <property type="entry name" value="ANK"/>
    <property type="match status" value="2"/>
</dbReference>
<keyword evidence="2 3" id="KW-0040">ANK repeat</keyword>
<evidence type="ECO:0000256" key="3">
    <source>
        <dbReference type="PROSITE-ProRule" id="PRU00023"/>
    </source>
</evidence>
<dbReference type="InterPro" id="IPR002110">
    <property type="entry name" value="Ankyrin_rpt"/>
</dbReference>
<dbReference type="GO" id="GO:0005737">
    <property type="term" value="C:cytoplasm"/>
    <property type="evidence" value="ECO:0007669"/>
    <property type="project" value="TreeGrafter"/>
</dbReference>
<protein>
    <submittedName>
        <fullName evidence="4">Ankyrin</fullName>
    </submittedName>
</protein>
<evidence type="ECO:0000256" key="2">
    <source>
        <dbReference type="ARBA" id="ARBA00023043"/>
    </source>
</evidence>
<accession>A0A2V1CZ16</accession>
<name>A0A2V1CZ16_9PLEO</name>
<dbReference type="Gene3D" id="1.25.40.20">
    <property type="entry name" value="Ankyrin repeat-containing domain"/>
    <property type="match status" value="1"/>
</dbReference>
<feature type="repeat" description="ANK" evidence="3">
    <location>
        <begin position="53"/>
        <end position="85"/>
    </location>
</feature>
<evidence type="ECO:0000313" key="5">
    <source>
        <dbReference type="Proteomes" id="UP000244855"/>
    </source>
</evidence>
<keyword evidence="1" id="KW-0677">Repeat</keyword>
<dbReference type="STRING" id="97972.A0A2V1CZ16"/>
<dbReference type="PANTHER" id="PTHR24198">
    <property type="entry name" value="ANKYRIN REPEAT AND PROTEIN KINASE DOMAIN-CONTAINING PROTEIN"/>
    <property type="match status" value="1"/>
</dbReference>
<dbReference type="SUPFAM" id="SSF48403">
    <property type="entry name" value="Ankyrin repeat"/>
    <property type="match status" value="1"/>
</dbReference>
<feature type="non-terminal residue" evidence="4">
    <location>
        <position position="1"/>
    </location>
</feature>
<dbReference type="AlphaFoldDB" id="A0A2V1CZ16"/>
<reference evidence="4 5" key="1">
    <citation type="journal article" date="2018" name="Sci. Rep.">
        <title>Comparative genomics provides insights into the lifestyle and reveals functional heterogeneity of dark septate endophytic fungi.</title>
        <authorList>
            <person name="Knapp D.G."/>
            <person name="Nemeth J.B."/>
            <person name="Barry K."/>
            <person name="Hainaut M."/>
            <person name="Henrissat B."/>
            <person name="Johnson J."/>
            <person name="Kuo A."/>
            <person name="Lim J.H.P."/>
            <person name="Lipzen A."/>
            <person name="Nolan M."/>
            <person name="Ohm R.A."/>
            <person name="Tamas L."/>
            <person name="Grigoriev I.V."/>
            <person name="Spatafora J.W."/>
            <person name="Nagy L.G."/>
            <person name="Kovacs G.M."/>
        </authorList>
    </citation>
    <scope>NUCLEOTIDE SEQUENCE [LARGE SCALE GENOMIC DNA]</scope>
    <source>
        <strain evidence="4 5">DSE2036</strain>
    </source>
</reference>
<dbReference type="Pfam" id="PF12796">
    <property type="entry name" value="Ank_2"/>
    <property type="match status" value="1"/>
</dbReference>
<dbReference type="InterPro" id="IPR036770">
    <property type="entry name" value="Ankyrin_rpt-contain_sf"/>
</dbReference>
<dbReference type="Proteomes" id="UP000244855">
    <property type="component" value="Unassembled WGS sequence"/>
</dbReference>
<gene>
    <name evidence="4" type="ORF">DM02DRAFT_546694</name>
</gene>
<dbReference type="PROSITE" id="PS50088">
    <property type="entry name" value="ANK_REPEAT"/>
    <property type="match status" value="1"/>
</dbReference>
<sequence length="85" mass="9415">VKLLLDKGADLEWKDYNTSWTPLLVAVENEHEGVVKLLLDKGGVSLESKNNEHGRTPLLWAARNGHEAVVKLLLDKGADLESKDI</sequence>
<dbReference type="EMBL" id="KZ806000">
    <property type="protein sequence ID" value="PVH90997.1"/>
    <property type="molecule type" value="Genomic_DNA"/>
</dbReference>
<dbReference type="PANTHER" id="PTHR24198:SF165">
    <property type="entry name" value="ANKYRIN REPEAT-CONTAINING PROTEIN-RELATED"/>
    <property type="match status" value="1"/>
</dbReference>
<dbReference type="PROSITE" id="PS50297">
    <property type="entry name" value="ANK_REP_REGION"/>
    <property type="match status" value="1"/>
</dbReference>
<proteinExistence type="predicted"/>